<reference evidence="2 3" key="1">
    <citation type="submission" date="2019-12" db="EMBL/GenBank/DDBJ databases">
        <title>Halocatena pleomorpha gen. nov. sp. nov., an extremely halophilic archaeon of family Halobacteriaceae isolated from saltpan soil.</title>
        <authorList>
            <person name="Pal Y."/>
            <person name="Verma A."/>
            <person name="Krishnamurthi S."/>
            <person name="Kumar P."/>
        </authorList>
    </citation>
    <scope>NUCLEOTIDE SEQUENCE [LARGE SCALE GENOMIC DNA]</scope>
    <source>
        <strain evidence="2 3">JCM 16495</strain>
    </source>
</reference>
<evidence type="ECO:0000313" key="2">
    <source>
        <dbReference type="EMBL" id="MWG36617.1"/>
    </source>
</evidence>
<gene>
    <name evidence="2" type="ORF">GQS65_19350</name>
</gene>
<organism evidence="2 3">
    <name type="scientific">Halomarina oriensis</name>
    <dbReference type="NCBI Taxonomy" id="671145"/>
    <lineage>
        <taxon>Archaea</taxon>
        <taxon>Methanobacteriati</taxon>
        <taxon>Methanobacteriota</taxon>
        <taxon>Stenosarchaea group</taxon>
        <taxon>Halobacteria</taxon>
        <taxon>Halobacteriales</taxon>
        <taxon>Natronomonadaceae</taxon>
        <taxon>Halomarina</taxon>
    </lineage>
</organism>
<keyword evidence="1" id="KW-0812">Transmembrane</keyword>
<evidence type="ECO:0000313" key="3">
    <source>
        <dbReference type="Proteomes" id="UP000451471"/>
    </source>
</evidence>
<evidence type="ECO:0000256" key="1">
    <source>
        <dbReference type="SAM" id="Phobius"/>
    </source>
</evidence>
<name>A0A6B0GTC3_9EURY</name>
<protein>
    <submittedName>
        <fullName evidence="2">Uncharacterized protein</fullName>
    </submittedName>
</protein>
<accession>A0A6B0GTC3</accession>
<comment type="caution">
    <text evidence="2">The sequence shown here is derived from an EMBL/GenBank/DDBJ whole genome shotgun (WGS) entry which is preliminary data.</text>
</comment>
<dbReference type="AlphaFoldDB" id="A0A6B0GTC3"/>
<dbReference type="Proteomes" id="UP000451471">
    <property type="component" value="Unassembled WGS sequence"/>
</dbReference>
<feature type="transmembrane region" description="Helical" evidence="1">
    <location>
        <begin position="137"/>
        <end position="157"/>
    </location>
</feature>
<sequence length="173" mass="17955">MVDESDSATATSTTVLKFARSLRDSLRRADHRAHGVIEGLSGRGLVAYAMAMIAMMVGVGSYLFATVSPAVVGRVSAQSAGEAEEIMCQTGAGDAVTLLFGGLALLLLLVAGIRLTSGLNKKGSQRSDKKREGDEQLKGAAYSVGGVFALTAFPLILEQVGLATISCVQFAPF</sequence>
<proteinExistence type="predicted"/>
<keyword evidence="1" id="KW-1133">Transmembrane helix</keyword>
<keyword evidence="1" id="KW-0472">Membrane</keyword>
<feature type="transmembrane region" description="Helical" evidence="1">
    <location>
        <begin position="95"/>
        <end position="116"/>
    </location>
</feature>
<dbReference type="OrthoDB" id="279847at2157"/>
<dbReference type="EMBL" id="WSZK01000037">
    <property type="protein sequence ID" value="MWG36617.1"/>
    <property type="molecule type" value="Genomic_DNA"/>
</dbReference>
<feature type="transmembrane region" description="Helical" evidence="1">
    <location>
        <begin position="45"/>
        <end position="65"/>
    </location>
</feature>
<keyword evidence="3" id="KW-1185">Reference proteome</keyword>
<dbReference type="RefSeq" id="WP_158206270.1">
    <property type="nucleotide sequence ID" value="NZ_WSZK01000037.1"/>
</dbReference>